<dbReference type="SUPFAM" id="SSF52058">
    <property type="entry name" value="L domain-like"/>
    <property type="match status" value="1"/>
</dbReference>
<proteinExistence type="predicted"/>
<dbReference type="InterPro" id="IPR001611">
    <property type="entry name" value="Leu-rich_rpt"/>
</dbReference>
<feature type="domain" description="Leucine-rich repeat-containing N-terminal plant-type" evidence="7">
    <location>
        <begin position="80"/>
        <end position="102"/>
    </location>
</feature>
<keyword evidence="2" id="KW-0433">Leucine-rich repeat</keyword>
<dbReference type="Pfam" id="PF00560">
    <property type="entry name" value="LRR_1"/>
    <property type="match status" value="2"/>
</dbReference>
<dbReference type="AlphaFoldDB" id="A0ABD2YQS5"/>
<keyword evidence="5" id="KW-0472">Membrane</keyword>
<evidence type="ECO:0000256" key="2">
    <source>
        <dbReference type="ARBA" id="ARBA00022614"/>
    </source>
</evidence>
<evidence type="ECO:0000256" key="6">
    <source>
        <dbReference type="ARBA" id="ARBA00023180"/>
    </source>
</evidence>
<protein>
    <recommendedName>
        <fullName evidence="7">Leucine-rich repeat-containing N-terminal plant-type domain-containing protein</fullName>
    </recommendedName>
</protein>
<keyword evidence="9" id="KW-1185">Reference proteome</keyword>
<keyword evidence="4" id="KW-0677">Repeat</keyword>
<organism evidence="8 9">
    <name type="scientific">Cinchona calisaya</name>
    <dbReference type="NCBI Taxonomy" id="153742"/>
    <lineage>
        <taxon>Eukaryota</taxon>
        <taxon>Viridiplantae</taxon>
        <taxon>Streptophyta</taxon>
        <taxon>Embryophyta</taxon>
        <taxon>Tracheophyta</taxon>
        <taxon>Spermatophyta</taxon>
        <taxon>Magnoliopsida</taxon>
        <taxon>eudicotyledons</taxon>
        <taxon>Gunneridae</taxon>
        <taxon>Pentapetalae</taxon>
        <taxon>asterids</taxon>
        <taxon>lamiids</taxon>
        <taxon>Gentianales</taxon>
        <taxon>Rubiaceae</taxon>
        <taxon>Cinchonoideae</taxon>
        <taxon>Cinchoneae</taxon>
        <taxon>Cinchona</taxon>
    </lineage>
</organism>
<name>A0ABD2YQS5_9GENT</name>
<dbReference type="EMBL" id="JBJUIK010000012">
    <property type="protein sequence ID" value="KAL3509059.1"/>
    <property type="molecule type" value="Genomic_DNA"/>
</dbReference>
<sequence length="232" mass="25293">MENLELGMVEAEKAGEAPQTARPLGRNQYRLLLGDVKETTQMVKEAYSKPINFTNDIVSRVLPFFDKITKTYGSASAYAEDATALFKWKSFSNLDNSMLTSWILQPNGAHSSDNISKLIASPCNWFGVTCIDGSVNRLNLTSSSPIPLKIGNLDNLLEINMDGKVHLSGPIPSTFSNLNKLEMLYLSSNTLSGPISPEIGNLTSLKTLNLFENNLSGSIPLSLANLSNCPFT</sequence>
<evidence type="ECO:0000313" key="8">
    <source>
        <dbReference type="EMBL" id="KAL3509059.1"/>
    </source>
</evidence>
<dbReference type="Proteomes" id="UP001630127">
    <property type="component" value="Unassembled WGS sequence"/>
</dbReference>
<dbReference type="InterPro" id="IPR032675">
    <property type="entry name" value="LRR_dom_sf"/>
</dbReference>
<dbReference type="GO" id="GO:0016020">
    <property type="term" value="C:membrane"/>
    <property type="evidence" value="ECO:0007669"/>
    <property type="project" value="UniProtKB-SubCell"/>
</dbReference>
<evidence type="ECO:0000256" key="1">
    <source>
        <dbReference type="ARBA" id="ARBA00004370"/>
    </source>
</evidence>
<comment type="caution">
    <text evidence="8">The sequence shown here is derived from an EMBL/GenBank/DDBJ whole genome shotgun (WGS) entry which is preliminary data.</text>
</comment>
<dbReference type="InterPro" id="IPR013210">
    <property type="entry name" value="LRR_N_plant-typ"/>
</dbReference>
<gene>
    <name evidence="8" type="ORF">ACH5RR_028460</name>
</gene>
<feature type="domain" description="Leucine-rich repeat-containing N-terminal plant-type" evidence="7">
    <location>
        <begin position="121"/>
        <end position="130"/>
    </location>
</feature>
<evidence type="ECO:0000256" key="4">
    <source>
        <dbReference type="ARBA" id="ARBA00022737"/>
    </source>
</evidence>
<keyword evidence="6" id="KW-0325">Glycoprotein</keyword>
<dbReference type="FunFam" id="3.80.10.10:FF:000041">
    <property type="entry name" value="LRR receptor-like serine/threonine-protein kinase ERECTA"/>
    <property type="match status" value="1"/>
</dbReference>
<evidence type="ECO:0000256" key="3">
    <source>
        <dbReference type="ARBA" id="ARBA00022729"/>
    </source>
</evidence>
<dbReference type="Gene3D" id="3.80.10.10">
    <property type="entry name" value="Ribonuclease Inhibitor"/>
    <property type="match status" value="1"/>
</dbReference>
<evidence type="ECO:0000313" key="9">
    <source>
        <dbReference type="Proteomes" id="UP001630127"/>
    </source>
</evidence>
<evidence type="ECO:0000256" key="5">
    <source>
        <dbReference type="ARBA" id="ARBA00023136"/>
    </source>
</evidence>
<keyword evidence="3" id="KW-0732">Signal</keyword>
<comment type="subcellular location">
    <subcellularLocation>
        <location evidence="1">Membrane</location>
    </subcellularLocation>
</comment>
<accession>A0ABD2YQS5</accession>
<dbReference type="Pfam" id="PF08263">
    <property type="entry name" value="LRRNT_2"/>
    <property type="match status" value="2"/>
</dbReference>
<dbReference type="PANTHER" id="PTHR47988">
    <property type="entry name" value="SOMATIC EMBRYOGENESIS RECEPTOR KINASE 1"/>
    <property type="match status" value="1"/>
</dbReference>
<reference evidence="8 9" key="1">
    <citation type="submission" date="2024-11" db="EMBL/GenBank/DDBJ databases">
        <title>A near-complete genome assembly of Cinchona calisaya.</title>
        <authorList>
            <person name="Lian D.C."/>
            <person name="Zhao X.W."/>
            <person name="Wei L."/>
        </authorList>
    </citation>
    <scope>NUCLEOTIDE SEQUENCE [LARGE SCALE GENOMIC DNA]</scope>
    <source>
        <tissue evidence="8">Nenye</tissue>
    </source>
</reference>
<evidence type="ECO:0000259" key="7">
    <source>
        <dbReference type="Pfam" id="PF08263"/>
    </source>
</evidence>